<proteinExistence type="inferred from homology"/>
<name>A0A1D2N9S9_ORCCI</name>
<dbReference type="AlphaFoldDB" id="A0A1D2N9S9"/>
<dbReference type="PANTHER" id="PTHR28608">
    <property type="entry name" value="INTEGRATOR COMPLEX SUBUNIT 2"/>
    <property type="match status" value="1"/>
</dbReference>
<dbReference type="Proteomes" id="UP000094527">
    <property type="component" value="Unassembled WGS sequence"/>
</dbReference>
<dbReference type="GO" id="GO:0032039">
    <property type="term" value="C:integrator complex"/>
    <property type="evidence" value="ECO:0007669"/>
    <property type="project" value="InterPro"/>
</dbReference>
<dbReference type="PRINTS" id="PR02105">
    <property type="entry name" value="INTSUBUNIT2"/>
</dbReference>
<dbReference type="OMA" id="IISNYPH"/>
<gene>
    <name evidence="4" type="ORF">Ocin01_04838</name>
</gene>
<keyword evidence="3" id="KW-0539">Nucleus</keyword>
<dbReference type="OrthoDB" id="70899at2759"/>
<dbReference type="InterPro" id="IPR026236">
    <property type="entry name" value="Int2_metazoa"/>
</dbReference>
<dbReference type="Pfam" id="PF14750">
    <property type="entry name" value="INTS2"/>
    <property type="match status" value="1"/>
</dbReference>
<sequence length="1100" mass="124049">MENLSAAVWLNQRINSEVFKLIEIGATDELCGFSKQELSPFLPILARSSLIQPPEGMGRAALHPKDTLMAIAENDRMNNIVNILSVDFLALEMDVKKEMQLRQKIGSREQDSILLQNCQGGVAVDFEKNEAQRKIRLILSDILFILSQIHEPRSEYYMKSSELFDNWIFLDEICDHLSIALVELPSVLSLVDVCEALLHVKYGPWIICRLVANLPDSFTEICYNLISNGDKCEEESEGGIIRLEALKLLCRLNPRMSLLIRSRCVEMCRMPALTMFLSLEDNDVEKNLIPFCTGILLGNDQQVRNWFSAYIRNGQKRKCDSANSLSRMREALFLYLEKFLSPNSKSIDSSNVVRASTLLRLVCALKGIASFKFNDKEINDLVSLITLKAPNTPPGYRFVILSLCTLLSCPSLLTTSEHEKIIIDWIKSLIKDEAARGENANGVNSSFGEILLLMAIHFHSNQLSAISELVCTTLGMKIAIRVNSMTRIKQIFIQDIFTEQVVTAHAVRVPVTPNLNGDQLGFLPVHCIYQLIKSRAFTKHKVPIKDWIYRQINSSTLPMHPVLPALLEVYTQSILVPGTSTVGSTKVLLELTNEPLTDNEVLEAFKTFHNLNLAPQLLILYYLLLYEDNRLSNYRNLIQLGKKVKTYSGKLFSQIPIKFLLQEAQKHQNNCGGLFPSLLKLLTTHFPQLCIVHEWLEDSTSLSVDGSSKGRKCQDVDIPKDSFEKAFAVISDQPVDAIKLLETCKNLSPHNLWSHSKEIVSQIRKILPPTVPRKVQDLYKDIWYQLNNVYPRHLWEITSNSLLPDGSLNLTADELTMDPLQILRCDPQVYRCPPVLNILLHILAATLASSKYFLTKHLMENLSPVPPGTVVQTDVEKEEMKNALVALQDSAAVQILLEACLPNQDDKEGLASDLTIKEVQSLICSFLHQMFISDPMLAKLVHFQGYPLELLPITVRGIPSMHICLDYIPELLAQPQIEKQVFAIQLISHLSVQYALPKSLNSARIAVGFMNQMVSGLVSEERAEVFIPALSALERLCVAFPPLVEEVTGLLLHLGKVCSAQNAVERNRMCRVVRNSYLLRKVNETQATIMKHVMLDRRIL</sequence>
<protein>
    <submittedName>
        <fullName evidence="4">Integrator complex subunit 2</fullName>
    </submittedName>
</protein>
<reference evidence="4 5" key="1">
    <citation type="journal article" date="2016" name="Genome Biol. Evol.">
        <title>Gene Family Evolution Reflects Adaptation to Soil Environmental Stressors in the Genome of the Collembolan Orchesella cincta.</title>
        <authorList>
            <person name="Faddeeva-Vakhrusheva A."/>
            <person name="Derks M.F."/>
            <person name="Anvar S.Y."/>
            <person name="Agamennone V."/>
            <person name="Suring W."/>
            <person name="Smit S."/>
            <person name="van Straalen N.M."/>
            <person name="Roelofs D."/>
        </authorList>
    </citation>
    <scope>NUCLEOTIDE SEQUENCE [LARGE SCALE GENOMIC DNA]</scope>
    <source>
        <tissue evidence="4">Mixed pool</tissue>
    </source>
</reference>
<keyword evidence="5" id="KW-1185">Reference proteome</keyword>
<dbReference type="EMBL" id="LJIJ01000137">
    <property type="protein sequence ID" value="ODN01835.1"/>
    <property type="molecule type" value="Genomic_DNA"/>
</dbReference>
<organism evidence="4 5">
    <name type="scientific">Orchesella cincta</name>
    <name type="common">Springtail</name>
    <name type="synonym">Podura cincta</name>
    <dbReference type="NCBI Taxonomy" id="48709"/>
    <lineage>
        <taxon>Eukaryota</taxon>
        <taxon>Metazoa</taxon>
        <taxon>Ecdysozoa</taxon>
        <taxon>Arthropoda</taxon>
        <taxon>Hexapoda</taxon>
        <taxon>Collembola</taxon>
        <taxon>Entomobryomorpha</taxon>
        <taxon>Entomobryoidea</taxon>
        <taxon>Orchesellidae</taxon>
        <taxon>Orchesellinae</taxon>
        <taxon>Orchesella</taxon>
    </lineage>
</organism>
<evidence type="ECO:0000256" key="2">
    <source>
        <dbReference type="ARBA" id="ARBA00006705"/>
    </source>
</evidence>
<dbReference type="PANTHER" id="PTHR28608:SF1">
    <property type="entry name" value="INTEGRATOR COMPLEX SUBUNIT 2"/>
    <property type="match status" value="1"/>
</dbReference>
<evidence type="ECO:0000256" key="1">
    <source>
        <dbReference type="ARBA" id="ARBA00004123"/>
    </source>
</evidence>
<evidence type="ECO:0000313" key="4">
    <source>
        <dbReference type="EMBL" id="ODN01835.1"/>
    </source>
</evidence>
<dbReference type="GO" id="GO:0034472">
    <property type="term" value="P:snRNA 3'-end processing"/>
    <property type="evidence" value="ECO:0007669"/>
    <property type="project" value="TreeGrafter"/>
</dbReference>
<comment type="subcellular location">
    <subcellularLocation>
        <location evidence="1">Nucleus</location>
    </subcellularLocation>
</comment>
<comment type="similarity">
    <text evidence="2">Belongs to the Integrator subunit 2 family.</text>
</comment>
<accession>A0A1D2N9S9</accession>
<comment type="caution">
    <text evidence="4">The sequence shown here is derived from an EMBL/GenBank/DDBJ whole genome shotgun (WGS) entry which is preliminary data.</text>
</comment>
<evidence type="ECO:0000256" key="3">
    <source>
        <dbReference type="ARBA" id="ARBA00023242"/>
    </source>
</evidence>
<evidence type="ECO:0000313" key="5">
    <source>
        <dbReference type="Proteomes" id="UP000094527"/>
    </source>
</evidence>
<dbReference type="InterPro" id="IPR029321">
    <property type="entry name" value="INTS2"/>
</dbReference>
<dbReference type="STRING" id="48709.A0A1D2N9S9"/>